<dbReference type="Proteomes" id="UP000194127">
    <property type="component" value="Unassembled WGS sequence"/>
</dbReference>
<evidence type="ECO:0000313" key="2">
    <source>
        <dbReference type="Proteomes" id="UP000194127"/>
    </source>
</evidence>
<gene>
    <name evidence="1" type="ORF">POSPLADRAFT_1160736</name>
</gene>
<reference evidence="1 2" key="1">
    <citation type="submission" date="2017-04" db="EMBL/GenBank/DDBJ databases">
        <title>Genome Sequence of the Model Brown-Rot Fungus Postia placenta SB12.</title>
        <authorList>
            <consortium name="DOE Joint Genome Institute"/>
            <person name="Gaskell J."/>
            <person name="Kersten P."/>
            <person name="Larrondo L.F."/>
            <person name="Canessa P."/>
            <person name="Martinez D."/>
            <person name="Hibbett D."/>
            <person name="Schmoll M."/>
            <person name="Kubicek C.P."/>
            <person name="Martinez A.T."/>
            <person name="Yadav J."/>
            <person name="Master E."/>
            <person name="Magnuson J.K."/>
            <person name="James T."/>
            <person name="Yaver D."/>
            <person name="Berka R."/>
            <person name="Labutti K."/>
            <person name="Lipzen A."/>
            <person name="Aerts A."/>
            <person name="Barry K."/>
            <person name="Henrissat B."/>
            <person name="Blanchette R."/>
            <person name="Grigoriev I."/>
            <person name="Cullen D."/>
        </authorList>
    </citation>
    <scope>NUCLEOTIDE SEQUENCE [LARGE SCALE GENOMIC DNA]</scope>
    <source>
        <strain evidence="1 2">MAD-698-R-SB12</strain>
    </source>
</reference>
<evidence type="ECO:0000313" key="1">
    <source>
        <dbReference type="EMBL" id="OSX56190.1"/>
    </source>
</evidence>
<organism evidence="1 2">
    <name type="scientific">Postia placenta MAD-698-R-SB12</name>
    <dbReference type="NCBI Taxonomy" id="670580"/>
    <lineage>
        <taxon>Eukaryota</taxon>
        <taxon>Fungi</taxon>
        <taxon>Dikarya</taxon>
        <taxon>Basidiomycota</taxon>
        <taxon>Agaricomycotina</taxon>
        <taxon>Agaricomycetes</taxon>
        <taxon>Polyporales</taxon>
        <taxon>Adustoporiaceae</taxon>
        <taxon>Rhodonia</taxon>
    </lineage>
</organism>
<dbReference type="EMBL" id="KZ110615">
    <property type="protein sequence ID" value="OSX56190.1"/>
    <property type="molecule type" value="Genomic_DNA"/>
</dbReference>
<accession>A0A1X6MIJ4</accession>
<dbReference type="GeneID" id="36332536"/>
<protein>
    <submittedName>
        <fullName evidence="1">Uncharacterized protein</fullName>
    </submittedName>
</protein>
<feature type="non-terminal residue" evidence="1">
    <location>
        <position position="1"/>
    </location>
</feature>
<dbReference type="RefSeq" id="XP_024332984.1">
    <property type="nucleotide sequence ID" value="XM_024487587.1"/>
</dbReference>
<dbReference type="OrthoDB" id="10322452at2759"/>
<name>A0A1X6MIJ4_9APHY</name>
<dbReference type="AlphaFoldDB" id="A0A1X6MIJ4"/>
<sequence>SDLKDIDNMSMRLRRDGPDDALQMIECADSTLMDDAFLESVRHPQVSQLTKHLSSLICATPVNTPNVLEFRRHALECFHKFGLHSPATLENRCELCSCISDSFLMQIVHPCLRQPDISIDAALALYYCICKHHIQRFYLTDLPDTNSFVAVQYSQTLAGMGCLSTDIFSRLITETMPNDDHRERHQRRILGHMESLLNATMFPDPAVYGRLIRLLPAAGVSHVVRDRIAELISQYDGDILSGIQNTRSLLGCLQHARCNLTQKAFLQITSAALRQSVRLATGGVSLNQIADELRGGLDIAAVSFASHETRTLVQNIRWSSNRQDHQAIIAMAQMFLDILHKITPAIFDDEHDRIAHQMRILALLQNLLDLHFGCCIGPANAVYVRLVGLLHIARHPPEVQNQIVRIIWQFGFKYSIGTDDIRAIFALLSPPDGKGSVAQLIRLAFSALQHSAKLPLVQLPRVHEDIRRGLALLAKHLTSPEIGQEIAEASIWYDTHMLFKMCVDIAYIPSARELFTLEVVKPLEFCATRCCRLEPPTWFRDGISDCMKSICSISGHQMSLEMHAISTTKHTAALPPVPPFDPLRITVTQETETFNS</sequence>
<keyword evidence="2" id="KW-1185">Reference proteome</keyword>
<proteinExistence type="predicted"/>